<keyword evidence="3" id="KW-1185">Reference proteome</keyword>
<comment type="caution">
    <text evidence="2">The sequence shown here is derived from an EMBL/GenBank/DDBJ whole genome shotgun (WGS) entry which is preliminary data.</text>
</comment>
<dbReference type="RefSeq" id="WP_173142467.1">
    <property type="nucleotide sequence ID" value="NZ_CBCSGW010000074.1"/>
</dbReference>
<dbReference type="EMBL" id="JAAATY010000058">
    <property type="protein sequence ID" value="NRN71276.1"/>
    <property type="molecule type" value="Genomic_DNA"/>
</dbReference>
<dbReference type="Proteomes" id="UP000763557">
    <property type="component" value="Unassembled WGS sequence"/>
</dbReference>
<sequence>MVRDEAPQPAAPSAQATAEANAEATAEATAAAPAVPAAPEPATLHDFCKGLLGDADLMKAFELDPVGCLTKAGLTDIAPSDVYDVLPLVNDLVPAGAGDLPLVNGLGGISGVGLPGVPDLDSLTSGISLDGEAGADGGWATLSAESPLGTTGAVGQIEAELDEVEGGFQAGQSTPVGDFGAAGAISAGLEGVAANAGVYTPFGTIETGAHVIGGEAGGVAYGGIAIEGPLDKTISVTTEHGLGINQDVLAVPGLSGNVTDIVGNVTDIAGKGVTDPTALTGAVFGVASAVPSVGGLQLPLSDVAGALPVDLPALPVQAPEAVPALSADNAVETTQSAVTDVTGDLPVVGDLPVDVPAVTDVAGVGGNLPNVGDVLDKLPVNLPVDVPAVNLPDVSQVVPQVTQNLPVIGGDASGHNIVGDVVGQTGLGNVINDNPVTDVVGNVVPDLGLL</sequence>
<dbReference type="NCBIfam" id="NF038175">
    <property type="entry name" value="IniB_NTERM"/>
    <property type="match status" value="1"/>
</dbReference>
<evidence type="ECO:0000256" key="1">
    <source>
        <dbReference type="SAM" id="MobiDB-lite"/>
    </source>
</evidence>
<protein>
    <submittedName>
        <fullName evidence="2">Uncharacterized protein</fullName>
    </submittedName>
</protein>
<evidence type="ECO:0000313" key="3">
    <source>
        <dbReference type="Proteomes" id="UP000763557"/>
    </source>
</evidence>
<proteinExistence type="predicted"/>
<feature type="compositionally biased region" description="Low complexity" evidence="1">
    <location>
        <begin position="7"/>
        <end position="37"/>
    </location>
</feature>
<feature type="region of interest" description="Disordered" evidence="1">
    <location>
        <begin position="1"/>
        <end position="37"/>
    </location>
</feature>
<accession>A0ABX2FIM3</accession>
<evidence type="ECO:0000313" key="2">
    <source>
        <dbReference type="EMBL" id="NRN71276.1"/>
    </source>
</evidence>
<dbReference type="InterPro" id="IPR049709">
    <property type="entry name" value="IniB-like_N"/>
</dbReference>
<reference evidence="2 3" key="1">
    <citation type="submission" date="2020-01" db="EMBL/GenBank/DDBJ databases">
        <title>Kibdelosporangium persica a novel Actinomycetes from a hot desert in Iran.</title>
        <authorList>
            <person name="Safaei N."/>
            <person name="Zaburannyi N."/>
            <person name="Mueller R."/>
            <person name="Wink J."/>
        </authorList>
    </citation>
    <scope>NUCLEOTIDE SEQUENCE [LARGE SCALE GENOMIC DNA]</scope>
    <source>
        <strain evidence="2 3">4NS15</strain>
    </source>
</reference>
<gene>
    <name evidence="2" type="ORF">GC106_85510</name>
</gene>
<organism evidence="2 3">
    <name type="scientific">Kibdelosporangium persicum</name>
    <dbReference type="NCBI Taxonomy" id="2698649"/>
    <lineage>
        <taxon>Bacteria</taxon>
        <taxon>Bacillati</taxon>
        <taxon>Actinomycetota</taxon>
        <taxon>Actinomycetes</taxon>
        <taxon>Pseudonocardiales</taxon>
        <taxon>Pseudonocardiaceae</taxon>
        <taxon>Kibdelosporangium</taxon>
    </lineage>
</organism>
<name>A0ABX2FIM3_9PSEU</name>